<feature type="transmembrane region" description="Helical" evidence="1">
    <location>
        <begin position="232"/>
        <end position="254"/>
    </location>
</feature>
<name>A0ABU4HHA9_9ACTN</name>
<keyword evidence="3" id="KW-1185">Reference proteome</keyword>
<comment type="caution">
    <text evidence="2">The sequence shown here is derived from an EMBL/GenBank/DDBJ whole genome shotgun (WGS) entry which is preliminary data.</text>
</comment>
<dbReference type="Pfam" id="PF09948">
    <property type="entry name" value="PpoB2"/>
    <property type="match status" value="1"/>
</dbReference>
<evidence type="ECO:0000313" key="3">
    <source>
        <dbReference type="Proteomes" id="UP001284601"/>
    </source>
</evidence>
<dbReference type="EMBL" id="JAWSTH010000001">
    <property type="protein sequence ID" value="MDW5592701.1"/>
    <property type="molecule type" value="Genomic_DNA"/>
</dbReference>
<reference evidence="3" key="1">
    <citation type="submission" date="2023-07" db="EMBL/GenBank/DDBJ databases">
        <title>Conexibacter stalactiti sp. nov., isolated from stalactites in a lava cave and emended description of the genus Conexibacter.</title>
        <authorList>
            <person name="Lee S.D."/>
        </authorList>
    </citation>
    <scope>NUCLEOTIDE SEQUENCE [LARGE SCALE GENOMIC DNA]</scope>
    <source>
        <strain evidence="3">KCTC 39840</strain>
    </source>
</reference>
<evidence type="ECO:0000256" key="1">
    <source>
        <dbReference type="SAM" id="Phobius"/>
    </source>
</evidence>
<evidence type="ECO:0000313" key="2">
    <source>
        <dbReference type="EMBL" id="MDW5592701.1"/>
    </source>
</evidence>
<keyword evidence="1" id="KW-0472">Membrane</keyword>
<protein>
    <submittedName>
        <fullName evidence="2">DUF2182 domain-containing protein</fullName>
    </submittedName>
</protein>
<feature type="transmembrane region" description="Helical" evidence="1">
    <location>
        <begin position="97"/>
        <end position="115"/>
    </location>
</feature>
<keyword evidence="1" id="KW-0812">Transmembrane</keyword>
<keyword evidence="1" id="KW-1133">Transmembrane helix</keyword>
<feature type="transmembrane region" description="Helical" evidence="1">
    <location>
        <begin position="193"/>
        <end position="220"/>
    </location>
</feature>
<dbReference type="Proteomes" id="UP001284601">
    <property type="component" value="Unassembled WGS sequence"/>
</dbReference>
<proteinExistence type="predicted"/>
<organism evidence="2 3">
    <name type="scientific">Conexibacter stalactiti</name>
    <dbReference type="NCBI Taxonomy" id="1940611"/>
    <lineage>
        <taxon>Bacteria</taxon>
        <taxon>Bacillati</taxon>
        <taxon>Actinomycetota</taxon>
        <taxon>Thermoleophilia</taxon>
        <taxon>Solirubrobacterales</taxon>
        <taxon>Conexibacteraceae</taxon>
        <taxon>Conexibacter</taxon>
    </lineage>
</organism>
<dbReference type="RefSeq" id="WP_318594960.1">
    <property type="nucleotide sequence ID" value="NZ_JAWSTH010000001.1"/>
</dbReference>
<accession>A0ABU4HHA9</accession>
<feature type="transmembrane region" description="Helical" evidence="1">
    <location>
        <begin position="127"/>
        <end position="149"/>
    </location>
</feature>
<sequence>MGRAAPRLLGAHAFAAALALLALVALLAWGASPYARYLSHAYEPASAAGQAAAIVFFLGGWLLMSTAMMLPSATGLVRAFDRLTRSRDARERLRLRLLLVAGFLAVWLLVGYLFRAADLLVHAGVDAVGWLAARPGLVGAATLALAGAYQFSPLKQRCLTACRSPRAFLATGWSGARPGADALRIGIAYGRSCVGCCWALMLVMFGLGSANLALMLALAATMTAERFAPPRLPIGSAVGALLLAAAAVVAAGAVS</sequence>
<gene>
    <name evidence="2" type="ORF">R7226_00030</name>
</gene>
<dbReference type="InterPro" id="IPR018688">
    <property type="entry name" value="PpoB2-like"/>
</dbReference>
<feature type="transmembrane region" description="Helical" evidence="1">
    <location>
        <begin position="54"/>
        <end position="77"/>
    </location>
</feature>